<dbReference type="Gene3D" id="4.10.60.10">
    <property type="entry name" value="Zinc finger, CCHC-type"/>
    <property type="match status" value="1"/>
</dbReference>
<dbReference type="OrthoDB" id="8066754at2759"/>
<evidence type="ECO:0000313" key="3">
    <source>
        <dbReference type="EMBL" id="CEM12079.1"/>
    </source>
</evidence>
<keyword evidence="1" id="KW-0863">Zinc-finger</keyword>
<keyword evidence="1" id="KW-0479">Metal-binding</keyword>
<dbReference type="GO" id="GO:0008270">
    <property type="term" value="F:zinc ion binding"/>
    <property type="evidence" value="ECO:0007669"/>
    <property type="project" value="UniProtKB-KW"/>
</dbReference>
<dbReference type="AlphaFoldDB" id="A0A0G4FG87"/>
<proteinExistence type="predicted"/>
<dbReference type="EMBL" id="CDMY01000432">
    <property type="protein sequence ID" value="CEM12079.1"/>
    <property type="molecule type" value="Genomic_DNA"/>
</dbReference>
<dbReference type="InParanoid" id="A0A0G4FG87"/>
<gene>
    <name evidence="3" type="ORF">Vbra_9161</name>
</gene>
<dbReference type="Proteomes" id="UP000041254">
    <property type="component" value="Unassembled WGS sequence"/>
</dbReference>
<evidence type="ECO:0000259" key="2">
    <source>
        <dbReference type="PROSITE" id="PS50158"/>
    </source>
</evidence>
<keyword evidence="4" id="KW-1185">Reference proteome</keyword>
<evidence type="ECO:0000256" key="1">
    <source>
        <dbReference type="PROSITE-ProRule" id="PRU00047"/>
    </source>
</evidence>
<dbReference type="GO" id="GO:0003676">
    <property type="term" value="F:nucleic acid binding"/>
    <property type="evidence" value="ECO:0007669"/>
    <property type="project" value="InterPro"/>
</dbReference>
<name>A0A0G4FG87_VITBC</name>
<evidence type="ECO:0000313" key="4">
    <source>
        <dbReference type="Proteomes" id="UP000041254"/>
    </source>
</evidence>
<dbReference type="SUPFAM" id="SSF57756">
    <property type="entry name" value="Retrovirus zinc finger-like domains"/>
    <property type="match status" value="1"/>
</dbReference>
<keyword evidence="1" id="KW-0862">Zinc</keyword>
<dbReference type="InterPro" id="IPR001878">
    <property type="entry name" value="Znf_CCHC"/>
</dbReference>
<organism evidence="3 4">
    <name type="scientific">Vitrella brassicaformis (strain CCMP3155)</name>
    <dbReference type="NCBI Taxonomy" id="1169540"/>
    <lineage>
        <taxon>Eukaryota</taxon>
        <taxon>Sar</taxon>
        <taxon>Alveolata</taxon>
        <taxon>Colpodellida</taxon>
        <taxon>Vitrellaceae</taxon>
        <taxon>Vitrella</taxon>
    </lineage>
</organism>
<accession>A0A0G4FG87</accession>
<dbReference type="VEuPathDB" id="CryptoDB:Vbra_9161"/>
<reference evidence="3 4" key="1">
    <citation type="submission" date="2014-11" db="EMBL/GenBank/DDBJ databases">
        <authorList>
            <person name="Zhu J."/>
            <person name="Qi W."/>
            <person name="Song R."/>
        </authorList>
    </citation>
    <scope>NUCLEOTIDE SEQUENCE [LARGE SCALE GENOMIC DNA]</scope>
</reference>
<dbReference type="PROSITE" id="PS50158">
    <property type="entry name" value="ZF_CCHC"/>
    <property type="match status" value="1"/>
</dbReference>
<feature type="domain" description="CCHC-type" evidence="2">
    <location>
        <begin position="47"/>
        <end position="62"/>
    </location>
</feature>
<sequence length="119" mass="12997">MCSLGDALRNGSDKLEGVHKNDQVFTAQQATVKVNKGGQGQGRGRVCLGCGSTEHIIKDCPQKRPDNRNSIKYEKIIHGVASSTLKKKNGLHQLKDEAITATAVEGKCLISCLYPWLYK</sequence>
<dbReference type="InterPro" id="IPR036875">
    <property type="entry name" value="Znf_CCHC_sf"/>
</dbReference>
<protein>
    <recommendedName>
        <fullName evidence="2">CCHC-type domain-containing protein</fullName>
    </recommendedName>
</protein>